<dbReference type="OrthoDB" id="9777193at2"/>
<evidence type="ECO:0000256" key="1">
    <source>
        <dbReference type="SAM" id="MobiDB-lite"/>
    </source>
</evidence>
<name>A0A2S2DNC3_9BURK</name>
<dbReference type="Proteomes" id="UP000245820">
    <property type="component" value="Chromosome"/>
</dbReference>
<reference evidence="2 3" key="1">
    <citation type="submission" date="2018-05" db="EMBL/GenBank/DDBJ databases">
        <title>Complete genome sequence of Massilia oculi sp. nov. CCUG 43427T (=DSM 26321T), the type strain of M. oculi, and comparison with genome sequences of other Massilia strains.</title>
        <authorList>
            <person name="Zhu B."/>
        </authorList>
    </citation>
    <scope>NUCLEOTIDE SEQUENCE [LARGE SCALE GENOMIC DNA]</scope>
    <source>
        <strain evidence="2 3">CCUG 43427</strain>
    </source>
</reference>
<feature type="region of interest" description="Disordered" evidence="1">
    <location>
        <begin position="45"/>
        <end position="78"/>
    </location>
</feature>
<sequence length="78" mass="8072">MKTVSLEDSVAMIPDGASLMIAGDIEVELAPQGALIERLRALPAGDGAWHRGGSGARGDRRRAARAGPAYADADRGND</sequence>
<protein>
    <submittedName>
        <fullName evidence="2">Uncharacterized protein</fullName>
    </submittedName>
</protein>
<evidence type="ECO:0000313" key="3">
    <source>
        <dbReference type="Proteomes" id="UP000245820"/>
    </source>
</evidence>
<accession>A0A2S2DNC3</accession>
<dbReference type="EMBL" id="CP029343">
    <property type="protein sequence ID" value="AWL06880.1"/>
    <property type="molecule type" value="Genomic_DNA"/>
</dbReference>
<organism evidence="2 3">
    <name type="scientific">Massilia oculi</name>
    <dbReference type="NCBI Taxonomy" id="945844"/>
    <lineage>
        <taxon>Bacteria</taxon>
        <taxon>Pseudomonadati</taxon>
        <taxon>Pseudomonadota</taxon>
        <taxon>Betaproteobacteria</taxon>
        <taxon>Burkholderiales</taxon>
        <taxon>Oxalobacteraceae</taxon>
        <taxon>Telluria group</taxon>
        <taxon>Massilia</taxon>
    </lineage>
</organism>
<dbReference type="AlphaFoldDB" id="A0A2S2DNC3"/>
<dbReference type="InterPro" id="IPR037171">
    <property type="entry name" value="NagB/RpiA_transferase-like"/>
</dbReference>
<keyword evidence="3" id="KW-1185">Reference proteome</keyword>
<dbReference type="SUPFAM" id="SSF100950">
    <property type="entry name" value="NagB/RpiA/CoA transferase-like"/>
    <property type="match status" value="1"/>
</dbReference>
<dbReference type="KEGG" id="mtim:DIR46_22190"/>
<gene>
    <name evidence="2" type="ORF">DIR46_22190</name>
</gene>
<proteinExistence type="predicted"/>
<dbReference type="RefSeq" id="WP_109347180.1">
    <property type="nucleotide sequence ID" value="NZ_CP029343.1"/>
</dbReference>
<evidence type="ECO:0000313" key="2">
    <source>
        <dbReference type="EMBL" id="AWL06880.1"/>
    </source>
</evidence>